<dbReference type="AlphaFoldDB" id="A0A8J6PXT1"/>
<dbReference type="Proteomes" id="UP000643405">
    <property type="component" value="Unassembled WGS sequence"/>
</dbReference>
<dbReference type="CDD" id="cd06558">
    <property type="entry name" value="crotonase-like"/>
    <property type="match status" value="1"/>
</dbReference>
<dbReference type="Gene3D" id="3.30.300.220">
    <property type="match status" value="1"/>
</dbReference>
<keyword evidence="4" id="KW-1185">Reference proteome</keyword>
<evidence type="ECO:0000256" key="2">
    <source>
        <dbReference type="RuleBase" id="RU003707"/>
    </source>
</evidence>
<dbReference type="PANTHER" id="PTHR43459:SF1">
    <property type="entry name" value="EG:BACN32G11.4 PROTEIN"/>
    <property type="match status" value="1"/>
</dbReference>
<accession>A0A8J6PXT1</accession>
<comment type="caution">
    <text evidence="3">The sequence shown here is derived from an EMBL/GenBank/DDBJ whole genome shotgun (WGS) entry which is preliminary data.</text>
</comment>
<dbReference type="InterPro" id="IPR029045">
    <property type="entry name" value="ClpP/crotonase-like_dom_sf"/>
</dbReference>
<name>A0A8J6PXT1_9HYPH</name>
<dbReference type="InterPro" id="IPR014748">
    <property type="entry name" value="Enoyl-CoA_hydra_C"/>
</dbReference>
<dbReference type="PROSITE" id="PS00166">
    <property type="entry name" value="ENOYL_COA_HYDRATASE"/>
    <property type="match status" value="1"/>
</dbReference>
<dbReference type="Gene3D" id="3.90.226.20">
    <property type="match status" value="1"/>
</dbReference>
<dbReference type="Gene3D" id="1.10.12.10">
    <property type="entry name" value="Lyase 2-enoyl-coa Hydratase, Chain A, domain 2"/>
    <property type="match status" value="1"/>
</dbReference>
<evidence type="ECO:0000313" key="4">
    <source>
        <dbReference type="Proteomes" id="UP000643405"/>
    </source>
</evidence>
<dbReference type="RefSeq" id="WP_188166772.1">
    <property type="nucleotide sequence ID" value="NZ_JACVVX010000012.1"/>
</dbReference>
<sequence length="251" mass="26185">MSGAPHSKTDLVSLDWRGPVAVVTLTGSTSRNSLDRVTKNALLETLKQASETVACRAIVLMGGGDTFSVGGDEADVLSLEIFQILTVGRRPVVAVVSGLAAAAGMSLAVACDYVVATEATVFDCALGPGGQLPQGAVYWTLGRRIGAGRARHALLTGRHFTGGEALAIGLANELADPSELLDKAVAAAMRYAQMPPLALAWLKAAMATGSDTLDQAIETETNVQPLLRFSEDHNEAVAAFLQKRAPNFVGR</sequence>
<dbReference type="InterPro" id="IPR001753">
    <property type="entry name" value="Enoyl-CoA_hydra/iso"/>
</dbReference>
<gene>
    <name evidence="3" type="ORF">ICI42_22065</name>
</gene>
<dbReference type="InterPro" id="IPR018376">
    <property type="entry name" value="Enoyl-CoA_hyd/isom_CS"/>
</dbReference>
<dbReference type="PANTHER" id="PTHR43459">
    <property type="entry name" value="ENOYL-COA HYDRATASE"/>
    <property type="match status" value="1"/>
</dbReference>
<dbReference type="EMBL" id="JACVVX010000012">
    <property type="protein sequence ID" value="MBD0417331.1"/>
    <property type="molecule type" value="Genomic_DNA"/>
</dbReference>
<proteinExistence type="inferred from homology"/>
<dbReference type="GO" id="GO:0003824">
    <property type="term" value="F:catalytic activity"/>
    <property type="evidence" value="ECO:0007669"/>
    <property type="project" value="InterPro"/>
</dbReference>
<dbReference type="Pfam" id="PF00378">
    <property type="entry name" value="ECH_1"/>
    <property type="match status" value="1"/>
</dbReference>
<evidence type="ECO:0000313" key="3">
    <source>
        <dbReference type="EMBL" id="MBD0417331.1"/>
    </source>
</evidence>
<organism evidence="3 4">
    <name type="scientific">Oryzicola mucosus</name>
    <dbReference type="NCBI Taxonomy" id="2767425"/>
    <lineage>
        <taxon>Bacteria</taxon>
        <taxon>Pseudomonadati</taxon>
        <taxon>Pseudomonadota</taxon>
        <taxon>Alphaproteobacteria</taxon>
        <taxon>Hyphomicrobiales</taxon>
        <taxon>Phyllobacteriaceae</taxon>
        <taxon>Oryzicola</taxon>
    </lineage>
</organism>
<evidence type="ECO:0000256" key="1">
    <source>
        <dbReference type="ARBA" id="ARBA00005254"/>
    </source>
</evidence>
<protein>
    <submittedName>
        <fullName evidence="3">Enoyl-CoA hydratase/isomerase family protein</fullName>
    </submittedName>
</protein>
<reference evidence="3" key="1">
    <citation type="submission" date="2020-09" db="EMBL/GenBank/DDBJ databases">
        <title>Genome seq and assembly of Tianweitania sp.</title>
        <authorList>
            <person name="Chhetri G."/>
        </authorList>
    </citation>
    <scope>NUCLEOTIDE SEQUENCE</scope>
    <source>
        <strain evidence="3">Rool2</strain>
    </source>
</reference>
<comment type="similarity">
    <text evidence="1 2">Belongs to the enoyl-CoA hydratase/isomerase family.</text>
</comment>
<dbReference type="SUPFAM" id="SSF52096">
    <property type="entry name" value="ClpP/crotonase"/>
    <property type="match status" value="1"/>
</dbReference>